<keyword evidence="1" id="KW-0805">Transcription regulation</keyword>
<dbReference type="OrthoDB" id="1669699at2"/>
<dbReference type="Gene3D" id="1.10.357.10">
    <property type="entry name" value="Tetracycline Repressor, domain 2"/>
    <property type="match status" value="1"/>
</dbReference>
<evidence type="ECO:0000256" key="1">
    <source>
        <dbReference type="ARBA" id="ARBA00023015"/>
    </source>
</evidence>
<sequence length="208" mass="23456">MTGSVDHAAETREEILRAAAQLFHERGYAKTKVTDIARAVGITPPSLYWHFASKEEILFEFLRTNLETFNREIAQAIGTVGDPESKLRLLATTHTRLQLQYRDEAQTVLSVTHAATQLSEHLSPEHTHEVRALNRAHIDRVRSIITEGVEQGVFATPDVTALTFAVVNICEYTAIWFRPERHLDPKAVADANGEFAVRMARNHHPLKE</sequence>
<dbReference type="GO" id="GO:0000976">
    <property type="term" value="F:transcription cis-regulatory region binding"/>
    <property type="evidence" value="ECO:0007669"/>
    <property type="project" value="TreeGrafter"/>
</dbReference>
<keyword evidence="2 4" id="KW-0238">DNA-binding</keyword>
<evidence type="ECO:0000256" key="4">
    <source>
        <dbReference type="PROSITE-ProRule" id="PRU00335"/>
    </source>
</evidence>
<dbReference type="InterPro" id="IPR050109">
    <property type="entry name" value="HTH-type_TetR-like_transc_reg"/>
</dbReference>
<dbReference type="InterPro" id="IPR009057">
    <property type="entry name" value="Homeodomain-like_sf"/>
</dbReference>
<dbReference type="InterPro" id="IPR041490">
    <property type="entry name" value="KstR2_TetR_C"/>
</dbReference>
<dbReference type="EMBL" id="UGRU01000001">
    <property type="protein sequence ID" value="SUA44901.1"/>
    <property type="molecule type" value="Genomic_DNA"/>
</dbReference>
<proteinExistence type="predicted"/>
<dbReference type="Pfam" id="PF00440">
    <property type="entry name" value="TetR_N"/>
    <property type="match status" value="1"/>
</dbReference>
<name>A0A378WWR7_9NOCA</name>
<dbReference type="Pfam" id="PF17932">
    <property type="entry name" value="TetR_C_24"/>
    <property type="match status" value="1"/>
</dbReference>
<dbReference type="Gene3D" id="1.10.10.60">
    <property type="entry name" value="Homeodomain-like"/>
    <property type="match status" value="1"/>
</dbReference>
<keyword evidence="3" id="KW-0804">Transcription</keyword>
<evidence type="ECO:0000313" key="6">
    <source>
        <dbReference type="EMBL" id="SUA44901.1"/>
    </source>
</evidence>
<dbReference type="PROSITE" id="PS50977">
    <property type="entry name" value="HTH_TETR_2"/>
    <property type="match status" value="1"/>
</dbReference>
<evidence type="ECO:0000256" key="3">
    <source>
        <dbReference type="ARBA" id="ARBA00023163"/>
    </source>
</evidence>
<dbReference type="AlphaFoldDB" id="A0A378WWR7"/>
<dbReference type="GO" id="GO:0003700">
    <property type="term" value="F:DNA-binding transcription factor activity"/>
    <property type="evidence" value="ECO:0007669"/>
    <property type="project" value="TreeGrafter"/>
</dbReference>
<dbReference type="Proteomes" id="UP000255082">
    <property type="component" value="Unassembled WGS sequence"/>
</dbReference>
<gene>
    <name evidence="6" type="primary">kstR2_7</name>
    <name evidence="6" type="ORF">NCTC13184_03423</name>
</gene>
<feature type="domain" description="HTH tetR-type" evidence="5">
    <location>
        <begin position="9"/>
        <end position="69"/>
    </location>
</feature>
<evidence type="ECO:0000259" key="5">
    <source>
        <dbReference type="PROSITE" id="PS50977"/>
    </source>
</evidence>
<dbReference type="SUPFAM" id="SSF48498">
    <property type="entry name" value="Tetracyclin repressor-like, C-terminal domain"/>
    <property type="match status" value="1"/>
</dbReference>
<accession>A0A378WWR7</accession>
<dbReference type="RefSeq" id="WP_062965298.1">
    <property type="nucleotide sequence ID" value="NZ_JAJFOE010000001.1"/>
</dbReference>
<dbReference type="PRINTS" id="PR00455">
    <property type="entry name" value="HTHTETR"/>
</dbReference>
<reference evidence="6 7" key="1">
    <citation type="submission" date="2018-06" db="EMBL/GenBank/DDBJ databases">
        <authorList>
            <consortium name="Pathogen Informatics"/>
            <person name="Doyle S."/>
        </authorList>
    </citation>
    <scope>NUCLEOTIDE SEQUENCE [LARGE SCALE GENOMIC DNA]</scope>
    <source>
        <strain evidence="6 7">NCTC13184</strain>
    </source>
</reference>
<dbReference type="InterPro" id="IPR036271">
    <property type="entry name" value="Tet_transcr_reg_TetR-rel_C_sf"/>
</dbReference>
<dbReference type="InterPro" id="IPR001647">
    <property type="entry name" value="HTH_TetR"/>
</dbReference>
<evidence type="ECO:0000256" key="2">
    <source>
        <dbReference type="ARBA" id="ARBA00023125"/>
    </source>
</evidence>
<dbReference type="SUPFAM" id="SSF46689">
    <property type="entry name" value="Homeodomain-like"/>
    <property type="match status" value="1"/>
</dbReference>
<dbReference type="PANTHER" id="PTHR30055:SF234">
    <property type="entry name" value="HTH-TYPE TRANSCRIPTIONAL REGULATOR BETI"/>
    <property type="match status" value="1"/>
</dbReference>
<protein>
    <submittedName>
        <fullName evidence="6">HTH-type transcriptional repressor KstR2</fullName>
    </submittedName>
</protein>
<feature type="DNA-binding region" description="H-T-H motif" evidence="4">
    <location>
        <begin position="32"/>
        <end position="51"/>
    </location>
</feature>
<organism evidence="6 7">
    <name type="scientific">Nocardia africana</name>
    <dbReference type="NCBI Taxonomy" id="134964"/>
    <lineage>
        <taxon>Bacteria</taxon>
        <taxon>Bacillati</taxon>
        <taxon>Actinomycetota</taxon>
        <taxon>Actinomycetes</taxon>
        <taxon>Mycobacteriales</taxon>
        <taxon>Nocardiaceae</taxon>
        <taxon>Nocardia</taxon>
    </lineage>
</organism>
<evidence type="ECO:0000313" key="7">
    <source>
        <dbReference type="Proteomes" id="UP000255082"/>
    </source>
</evidence>
<dbReference type="PANTHER" id="PTHR30055">
    <property type="entry name" value="HTH-TYPE TRANSCRIPTIONAL REGULATOR RUTR"/>
    <property type="match status" value="1"/>
</dbReference>